<feature type="domain" description="AMP-dependent synthetase/ligase" evidence="3">
    <location>
        <begin position="12"/>
        <end position="353"/>
    </location>
</feature>
<evidence type="ECO:0000256" key="1">
    <source>
        <dbReference type="ARBA" id="ARBA00006432"/>
    </source>
</evidence>
<organism evidence="5 6">
    <name type="scientific">Ornithinibacillus salinisoli</name>
    <dbReference type="NCBI Taxonomy" id="1848459"/>
    <lineage>
        <taxon>Bacteria</taxon>
        <taxon>Bacillati</taxon>
        <taxon>Bacillota</taxon>
        <taxon>Bacilli</taxon>
        <taxon>Bacillales</taxon>
        <taxon>Bacillaceae</taxon>
        <taxon>Ornithinibacillus</taxon>
    </lineage>
</organism>
<dbReference type="InterPro" id="IPR020845">
    <property type="entry name" value="AMP-binding_CS"/>
</dbReference>
<dbReference type="PANTHER" id="PTHR43201:SF5">
    <property type="entry name" value="MEDIUM-CHAIN ACYL-COA LIGASE ACSF2, MITOCHONDRIAL"/>
    <property type="match status" value="1"/>
</dbReference>
<sequence>METIGSQANKVIRAYPNKTAVKFEVKSITYETLYSRAMAITAFLRNKGLKKGDRFGVLMSNRLEYVELDLAAAYGGFVKVPLNYKLHPNEHKFQIEDADLSILIGEEELIKLIDVEVESVFVGDEYDQALTDHIGEVVNEEVNENDLFAIMYTSGTTGNPKGVMLSHKNILAGAISLSLVCEVNNQDVIGHVAPLTHGSNFLSHVAWLHGTTQVIYNKFNPEDFIDDIEQDKVSVIFLVPTMVNLMIQHPQFDSSKLAGVKSINMAGSPIAASKLKLALDKLGPKFVETYGQVEAPMCITVMPRDEISHRLESCGRTGAFVEMKIVDSDGKEVPTGEIGEIICKGSLVMRGYWNNEEATEKTLIDGWLQTGDLGWVDNEGYLHIVDRIKDVIISGGVNIYPREVEEVLNKHSGVKETCVIGIPDEKWGESIVAYVVPNGKEIIDAEELVELCKQHLASFKKPKEVHIVDSLPKSSYGKILKRELKKQHLETVGVVKE</sequence>
<keyword evidence="6" id="KW-1185">Reference proteome</keyword>
<evidence type="ECO:0000256" key="2">
    <source>
        <dbReference type="ARBA" id="ARBA00022598"/>
    </source>
</evidence>
<keyword evidence="2" id="KW-0436">Ligase</keyword>
<dbReference type="InterPro" id="IPR000873">
    <property type="entry name" value="AMP-dep_synth/lig_dom"/>
</dbReference>
<dbReference type="SUPFAM" id="SSF56801">
    <property type="entry name" value="Acetyl-CoA synthetase-like"/>
    <property type="match status" value="1"/>
</dbReference>
<feature type="domain" description="AMP-binding enzyme C-terminal" evidence="4">
    <location>
        <begin position="403"/>
        <end position="478"/>
    </location>
</feature>
<evidence type="ECO:0000259" key="4">
    <source>
        <dbReference type="Pfam" id="PF13193"/>
    </source>
</evidence>
<evidence type="ECO:0000259" key="3">
    <source>
        <dbReference type="Pfam" id="PF00501"/>
    </source>
</evidence>
<dbReference type="Pfam" id="PF13193">
    <property type="entry name" value="AMP-binding_C"/>
    <property type="match status" value="1"/>
</dbReference>
<dbReference type="InterPro" id="IPR025110">
    <property type="entry name" value="AMP-bd_C"/>
</dbReference>
<evidence type="ECO:0000313" key="5">
    <source>
        <dbReference type="EMBL" id="MFD2044581.1"/>
    </source>
</evidence>
<protein>
    <submittedName>
        <fullName evidence="5">Class I adenylate-forming enzyme family protein</fullName>
    </submittedName>
</protein>
<dbReference type="Pfam" id="PF00501">
    <property type="entry name" value="AMP-binding"/>
    <property type="match status" value="1"/>
</dbReference>
<dbReference type="InterPro" id="IPR042099">
    <property type="entry name" value="ANL_N_sf"/>
</dbReference>
<dbReference type="Proteomes" id="UP001597383">
    <property type="component" value="Unassembled WGS sequence"/>
</dbReference>
<proteinExistence type="inferred from homology"/>
<comment type="caution">
    <text evidence="5">The sequence shown here is derived from an EMBL/GenBank/DDBJ whole genome shotgun (WGS) entry which is preliminary data.</text>
</comment>
<name>A0ABW4W0K7_9BACI</name>
<accession>A0ABW4W0K7</accession>
<evidence type="ECO:0000313" key="6">
    <source>
        <dbReference type="Proteomes" id="UP001597383"/>
    </source>
</evidence>
<reference evidence="6" key="1">
    <citation type="journal article" date="2019" name="Int. J. Syst. Evol. Microbiol.">
        <title>The Global Catalogue of Microorganisms (GCM) 10K type strain sequencing project: providing services to taxonomists for standard genome sequencing and annotation.</title>
        <authorList>
            <consortium name="The Broad Institute Genomics Platform"/>
            <consortium name="The Broad Institute Genome Sequencing Center for Infectious Disease"/>
            <person name="Wu L."/>
            <person name="Ma J."/>
        </authorList>
    </citation>
    <scope>NUCLEOTIDE SEQUENCE [LARGE SCALE GENOMIC DNA]</scope>
    <source>
        <strain evidence="6">R28</strain>
    </source>
</reference>
<dbReference type="InterPro" id="IPR045851">
    <property type="entry name" value="AMP-bd_C_sf"/>
</dbReference>
<comment type="similarity">
    <text evidence="1">Belongs to the ATP-dependent AMP-binding enzyme family.</text>
</comment>
<dbReference type="PANTHER" id="PTHR43201">
    <property type="entry name" value="ACYL-COA SYNTHETASE"/>
    <property type="match status" value="1"/>
</dbReference>
<dbReference type="PROSITE" id="PS00455">
    <property type="entry name" value="AMP_BINDING"/>
    <property type="match status" value="1"/>
</dbReference>
<dbReference type="RefSeq" id="WP_377556187.1">
    <property type="nucleotide sequence ID" value="NZ_JBHUHQ010000015.1"/>
</dbReference>
<dbReference type="EMBL" id="JBHUHQ010000015">
    <property type="protein sequence ID" value="MFD2044581.1"/>
    <property type="molecule type" value="Genomic_DNA"/>
</dbReference>
<gene>
    <name evidence="5" type="ORF">ACFSJF_09910</name>
</gene>
<dbReference type="Gene3D" id="3.40.50.12780">
    <property type="entry name" value="N-terminal domain of ligase-like"/>
    <property type="match status" value="1"/>
</dbReference>
<dbReference type="Gene3D" id="3.30.300.30">
    <property type="match status" value="1"/>
</dbReference>